<feature type="domain" description="Methyltransferase" evidence="2">
    <location>
        <begin position="136"/>
        <end position="230"/>
    </location>
</feature>
<gene>
    <name evidence="3" type="primary">ubiE_1</name>
    <name evidence="3" type="ORF">SV7mr_29160</name>
</gene>
<keyword evidence="3" id="KW-0808">Transferase</keyword>
<keyword evidence="3" id="KW-0830">Ubiquinone</keyword>
<dbReference type="OrthoDB" id="9791837at2"/>
<proteinExistence type="predicted"/>
<feature type="compositionally biased region" description="Low complexity" evidence="1">
    <location>
        <begin position="15"/>
        <end position="27"/>
    </location>
</feature>
<name>A0A517SW79_9BACT</name>
<dbReference type="Pfam" id="PF13649">
    <property type="entry name" value="Methyltransf_25"/>
    <property type="match status" value="1"/>
</dbReference>
<dbReference type="Proteomes" id="UP000315003">
    <property type="component" value="Chromosome"/>
</dbReference>
<dbReference type="PANTHER" id="PTHR47473">
    <property type="entry name" value="BTA1P"/>
    <property type="match status" value="1"/>
</dbReference>
<evidence type="ECO:0000313" key="3">
    <source>
        <dbReference type="EMBL" id="QDT60394.1"/>
    </source>
</evidence>
<dbReference type="Gene3D" id="3.40.50.150">
    <property type="entry name" value="Vaccinia Virus protein VP39"/>
    <property type="match status" value="1"/>
</dbReference>
<dbReference type="InterPro" id="IPR041698">
    <property type="entry name" value="Methyltransf_25"/>
</dbReference>
<evidence type="ECO:0000313" key="4">
    <source>
        <dbReference type="Proteomes" id="UP000315003"/>
    </source>
</evidence>
<dbReference type="EMBL" id="CP036272">
    <property type="protein sequence ID" value="QDT60394.1"/>
    <property type="molecule type" value="Genomic_DNA"/>
</dbReference>
<dbReference type="GO" id="GO:0032259">
    <property type="term" value="P:methylation"/>
    <property type="evidence" value="ECO:0007669"/>
    <property type="project" value="UniProtKB-KW"/>
</dbReference>
<dbReference type="AlphaFoldDB" id="A0A517SW79"/>
<keyword evidence="3" id="KW-0489">Methyltransferase</keyword>
<dbReference type="PANTHER" id="PTHR47473:SF1">
    <property type="entry name" value="METHYLTRANSFERASE DOMAIN-CONTAINING PROTEIN"/>
    <property type="match status" value="1"/>
</dbReference>
<dbReference type="RefSeq" id="WP_145273035.1">
    <property type="nucleotide sequence ID" value="NZ_CP036272.1"/>
</dbReference>
<keyword evidence="4" id="KW-1185">Reference proteome</keyword>
<dbReference type="GO" id="GO:0043770">
    <property type="term" value="F:demethylmenaquinone methyltransferase activity"/>
    <property type="evidence" value="ECO:0007669"/>
    <property type="project" value="UniProtKB-EC"/>
</dbReference>
<dbReference type="InterPro" id="IPR029063">
    <property type="entry name" value="SAM-dependent_MTases_sf"/>
</dbReference>
<dbReference type="EC" id="2.1.1.163" evidence="3"/>
<evidence type="ECO:0000259" key="2">
    <source>
        <dbReference type="Pfam" id="PF13649"/>
    </source>
</evidence>
<evidence type="ECO:0000256" key="1">
    <source>
        <dbReference type="SAM" id="MobiDB-lite"/>
    </source>
</evidence>
<accession>A0A517SW79</accession>
<organism evidence="3 4">
    <name type="scientific">Stieleria bergensis</name>
    <dbReference type="NCBI Taxonomy" id="2528025"/>
    <lineage>
        <taxon>Bacteria</taxon>
        <taxon>Pseudomonadati</taxon>
        <taxon>Planctomycetota</taxon>
        <taxon>Planctomycetia</taxon>
        <taxon>Pirellulales</taxon>
        <taxon>Pirellulaceae</taxon>
        <taxon>Stieleria</taxon>
    </lineage>
</organism>
<protein>
    <submittedName>
        <fullName evidence="3">Ubiquinone/menaquinone biosynthesis C-methyltransferase UbiE</fullName>
        <ecNumber evidence="3">2.1.1.163</ecNumber>
    </submittedName>
</protein>
<dbReference type="SUPFAM" id="SSF53335">
    <property type="entry name" value="S-adenosyl-L-methionine-dependent methyltransferases"/>
    <property type="match status" value="1"/>
</dbReference>
<dbReference type="CDD" id="cd02440">
    <property type="entry name" value="AdoMet_MTases"/>
    <property type="match status" value="1"/>
</dbReference>
<feature type="region of interest" description="Disordered" evidence="1">
    <location>
        <begin position="1"/>
        <end position="67"/>
    </location>
</feature>
<sequence>MSQSQQTPPDPGRQNAVAAVSNTASVSRPGEIESLPPRGGDRQQSNLPDSDWSGLPDEHVDADGPAPIAKKSLRSDLRVLWHLIAHPVRGNSHQERLESFYRGQADDYDSFRSRLLHGRGPLIERLQFPVGGVWADLGAGTGENILRAKQHVGSLNEVILVDLAESLLDVAQRQLADAKIDNASFQLADVTTWDRPDNSVDLVTFSYSLTMVPDWFAAIELAHRILKPGGMIAVTDFYVSRKYASSKHRQHSWATRWFWPAWFAGDNVYLSSDHCAMLHRKFEVQCFCERLGKVPYLPLLRAPYYLFVGKKST</sequence>
<reference evidence="3 4" key="1">
    <citation type="submission" date="2019-02" db="EMBL/GenBank/DDBJ databases">
        <title>Deep-cultivation of Planctomycetes and their phenomic and genomic characterization uncovers novel biology.</title>
        <authorList>
            <person name="Wiegand S."/>
            <person name="Jogler M."/>
            <person name="Boedeker C."/>
            <person name="Pinto D."/>
            <person name="Vollmers J."/>
            <person name="Rivas-Marin E."/>
            <person name="Kohn T."/>
            <person name="Peeters S.H."/>
            <person name="Heuer A."/>
            <person name="Rast P."/>
            <person name="Oberbeckmann S."/>
            <person name="Bunk B."/>
            <person name="Jeske O."/>
            <person name="Meyerdierks A."/>
            <person name="Storesund J.E."/>
            <person name="Kallscheuer N."/>
            <person name="Luecker S."/>
            <person name="Lage O.M."/>
            <person name="Pohl T."/>
            <person name="Merkel B.J."/>
            <person name="Hornburger P."/>
            <person name="Mueller R.-W."/>
            <person name="Bruemmer F."/>
            <person name="Labrenz M."/>
            <person name="Spormann A.M."/>
            <person name="Op den Camp H."/>
            <person name="Overmann J."/>
            <person name="Amann R."/>
            <person name="Jetten M.S.M."/>
            <person name="Mascher T."/>
            <person name="Medema M.H."/>
            <person name="Devos D.P."/>
            <person name="Kaster A.-K."/>
            <person name="Ovreas L."/>
            <person name="Rohde M."/>
            <person name="Galperin M.Y."/>
            <person name="Jogler C."/>
        </authorList>
    </citation>
    <scope>NUCLEOTIDE SEQUENCE [LARGE SCALE GENOMIC DNA]</scope>
    <source>
        <strain evidence="3 4">SV_7m_r</strain>
    </source>
</reference>